<evidence type="ECO:0000313" key="4">
    <source>
        <dbReference type="Proteomes" id="UP000634522"/>
    </source>
</evidence>
<accession>A0ABX1NK95</accession>
<dbReference type="CDD" id="cd08894">
    <property type="entry name" value="SRPBCC_CalC_Aha1-like_1"/>
    <property type="match status" value="1"/>
</dbReference>
<name>A0ABX1NK95_9RHOO</name>
<evidence type="ECO:0000313" key="3">
    <source>
        <dbReference type="EMBL" id="NMF99604.1"/>
    </source>
</evidence>
<reference evidence="3 4" key="1">
    <citation type="submission" date="2019-12" db="EMBL/GenBank/DDBJ databases">
        <title>Comparative genomics gives insights into the taxonomy of the Azoarcus-Aromatoleum group and reveals separate origins of nif in the plant-associated Azoarcus and non-plant-associated Aromatoleum sub-groups.</title>
        <authorList>
            <person name="Lafos M."/>
            <person name="Maluk M."/>
            <person name="Batista M."/>
            <person name="Junghare M."/>
            <person name="Carmona M."/>
            <person name="Faoro H."/>
            <person name="Cruz L.M."/>
            <person name="Battistoni F."/>
            <person name="De Souza E."/>
            <person name="Pedrosa F."/>
            <person name="Chen W.-M."/>
            <person name="Poole P.S."/>
            <person name="Dixon R.A."/>
            <person name="James E.K."/>
        </authorList>
    </citation>
    <scope>NUCLEOTIDE SEQUENCE [LARGE SCALE GENOMIC DNA]</scope>
    <source>
        <strain evidence="3 4">T</strain>
    </source>
</reference>
<dbReference type="Pfam" id="PF08327">
    <property type="entry name" value="AHSA1"/>
    <property type="match status" value="1"/>
</dbReference>
<dbReference type="SUPFAM" id="SSF55961">
    <property type="entry name" value="Bet v1-like"/>
    <property type="match status" value="1"/>
</dbReference>
<keyword evidence="4" id="KW-1185">Reference proteome</keyword>
<evidence type="ECO:0000256" key="1">
    <source>
        <dbReference type="ARBA" id="ARBA00006817"/>
    </source>
</evidence>
<sequence length="154" mass="17685">MSEEPARTTESTADRAFVHSRLIDAPRERVFRAFSDPAHLARWWGPKGFSNTFEEFDFRSGGRWRFIMHGPDGRNYPNESVFIDVVAPERIVVEHVVGHHFELTITLTAQGERTLVGWRQVFDTAAEKQRIANFVTEANEQNLDRLAAEMLNVV</sequence>
<evidence type="ECO:0000259" key="2">
    <source>
        <dbReference type="Pfam" id="PF08327"/>
    </source>
</evidence>
<dbReference type="EMBL" id="WTVS01000048">
    <property type="protein sequence ID" value="NMF99604.1"/>
    <property type="molecule type" value="Genomic_DNA"/>
</dbReference>
<dbReference type="Gene3D" id="3.30.530.20">
    <property type="match status" value="1"/>
</dbReference>
<dbReference type="RefSeq" id="WP_169142196.1">
    <property type="nucleotide sequence ID" value="NZ_WTVS01000048.1"/>
</dbReference>
<dbReference type="InterPro" id="IPR013538">
    <property type="entry name" value="ASHA1/2-like_C"/>
</dbReference>
<organism evidence="3 4">
    <name type="scientific">Aromatoleum toluolicum</name>
    <dbReference type="NCBI Taxonomy" id="90060"/>
    <lineage>
        <taxon>Bacteria</taxon>
        <taxon>Pseudomonadati</taxon>
        <taxon>Pseudomonadota</taxon>
        <taxon>Betaproteobacteria</taxon>
        <taxon>Rhodocyclales</taxon>
        <taxon>Rhodocyclaceae</taxon>
        <taxon>Aromatoleum</taxon>
    </lineage>
</organism>
<comment type="caution">
    <text evidence="3">The sequence shown here is derived from an EMBL/GenBank/DDBJ whole genome shotgun (WGS) entry which is preliminary data.</text>
</comment>
<protein>
    <submittedName>
        <fullName evidence="3">Polyketide cyclase</fullName>
    </submittedName>
</protein>
<dbReference type="Proteomes" id="UP000634522">
    <property type="component" value="Unassembled WGS sequence"/>
</dbReference>
<comment type="similarity">
    <text evidence="1">Belongs to the AHA1 family.</text>
</comment>
<dbReference type="InterPro" id="IPR023393">
    <property type="entry name" value="START-like_dom_sf"/>
</dbReference>
<feature type="domain" description="Activator of Hsp90 ATPase homologue 1/2-like C-terminal" evidence="2">
    <location>
        <begin position="24"/>
        <end position="149"/>
    </location>
</feature>
<gene>
    <name evidence="3" type="ORF">GPA27_19690</name>
</gene>
<proteinExistence type="inferred from homology"/>